<organism evidence="2 3">
    <name type="scientific">Xanthobacter agilis</name>
    <dbReference type="NCBI Taxonomy" id="47492"/>
    <lineage>
        <taxon>Bacteria</taxon>
        <taxon>Pseudomonadati</taxon>
        <taxon>Pseudomonadota</taxon>
        <taxon>Alphaproteobacteria</taxon>
        <taxon>Hyphomicrobiales</taxon>
        <taxon>Xanthobacteraceae</taxon>
        <taxon>Xanthobacter</taxon>
    </lineage>
</organism>
<comment type="caution">
    <text evidence="2">The sequence shown here is derived from an EMBL/GenBank/DDBJ whole genome shotgun (WGS) entry which is preliminary data.</text>
</comment>
<evidence type="ECO:0008006" key="4">
    <source>
        <dbReference type="Google" id="ProtNLM"/>
    </source>
</evidence>
<accession>A0ABU0LHT6</accession>
<dbReference type="EMBL" id="JAUSVY010000009">
    <property type="protein sequence ID" value="MDQ0506689.1"/>
    <property type="molecule type" value="Genomic_DNA"/>
</dbReference>
<name>A0ABU0LHT6_XANAG</name>
<evidence type="ECO:0000313" key="3">
    <source>
        <dbReference type="Proteomes" id="UP001241747"/>
    </source>
</evidence>
<evidence type="ECO:0000256" key="1">
    <source>
        <dbReference type="SAM" id="MobiDB-lite"/>
    </source>
</evidence>
<protein>
    <recommendedName>
        <fullName evidence="4">Flagellar FliJ protein</fullName>
    </recommendedName>
</protein>
<keyword evidence="3" id="KW-1185">Reference proteome</keyword>
<reference evidence="2 3" key="1">
    <citation type="submission" date="2023-07" db="EMBL/GenBank/DDBJ databases">
        <title>Genomic Encyclopedia of Type Strains, Phase IV (KMG-IV): sequencing the most valuable type-strain genomes for metagenomic binning, comparative biology and taxonomic classification.</title>
        <authorList>
            <person name="Goeker M."/>
        </authorList>
    </citation>
    <scope>NUCLEOTIDE SEQUENCE [LARGE SCALE GENOMIC DNA]</scope>
    <source>
        <strain evidence="2 3">DSM 3770</strain>
    </source>
</reference>
<gene>
    <name evidence="2" type="ORF">QOZ94_003503</name>
</gene>
<sequence length="133" mass="15116">MKERLKKAERIRVVREQLQRSAEWRLAALAREQAAIEDQRRALLLTVADDLFGPMLLEQAVKRLGRLATDAEQADARKKAQEQRVKEEALALKRAEHVADEARRDAQTAEERTLTAEIAEASALRGRRDASFT</sequence>
<evidence type="ECO:0000313" key="2">
    <source>
        <dbReference type="EMBL" id="MDQ0506689.1"/>
    </source>
</evidence>
<feature type="compositionally biased region" description="Basic and acidic residues" evidence="1">
    <location>
        <begin position="96"/>
        <end position="114"/>
    </location>
</feature>
<dbReference type="RefSeq" id="WP_237345357.1">
    <property type="nucleotide sequence ID" value="NZ_JABWGX010000009.1"/>
</dbReference>
<feature type="region of interest" description="Disordered" evidence="1">
    <location>
        <begin position="96"/>
        <end position="117"/>
    </location>
</feature>
<dbReference type="Proteomes" id="UP001241747">
    <property type="component" value="Unassembled WGS sequence"/>
</dbReference>
<proteinExistence type="predicted"/>